<evidence type="ECO:0000256" key="1">
    <source>
        <dbReference type="SAM" id="SignalP"/>
    </source>
</evidence>
<feature type="chain" id="PRO_5016986086" description="Glycoside hydrolase family 5 domain-containing protein" evidence="1">
    <location>
        <begin position="32"/>
        <end position="1083"/>
    </location>
</feature>
<reference evidence="2 3" key="1">
    <citation type="submission" date="2018-08" db="EMBL/GenBank/DDBJ databases">
        <title>Acidipila sp. 4G-K13, an acidobacterium isolated from forest soil.</title>
        <authorList>
            <person name="Gao Z.-H."/>
            <person name="Qiu L.-H."/>
        </authorList>
    </citation>
    <scope>NUCLEOTIDE SEQUENCE [LARGE SCALE GENOMIC DNA]</scope>
    <source>
        <strain evidence="2 3">4G-K13</strain>
    </source>
</reference>
<evidence type="ECO:0008006" key="4">
    <source>
        <dbReference type="Google" id="ProtNLM"/>
    </source>
</evidence>
<keyword evidence="3" id="KW-1185">Reference proteome</keyword>
<accession>A0A372ISF0</accession>
<dbReference type="SUPFAM" id="SSF51445">
    <property type="entry name" value="(Trans)glycosidases"/>
    <property type="match status" value="1"/>
</dbReference>
<comment type="caution">
    <text evidence="2">The sequence shown here is derived from an EMBL/GenBank/DDBJ whole genome shotgun (WGS) entry which is preliminary data.</text>
</comment>
<dbReference type="InterPro" id="IPR029062">
    <property type="entry name" value="Class_I_gatase-like"/>
</dbReference>
<sequence length="1083" mass="118720">METCGIDTMRRIVLSLIAIVLLVGSASAAHAAGHTVVFWQSGFPSADAPAPSESALRSAFAAADFRNAASLAPALDSADTDLLVLPYGSAYPEAAWPAILRYLDRGGNLIVLGGKAFTRAAYQDASGWHLRAPSVAQSLELFIHDYQQTPGSAGLTFTPNEDVTPQLPSFSWSRAFSPVLRLSVVEKYHRDGSTGDEDADLTTLAWGERDGHKLAAPVYEIDHNTYRFIGGRWLFVACDPDASFFSNTQLLAELGALATRRSDRFTFRPRLPLFLPGEALEFRFTPSDPLTPQPSGDQLRIRVTAEQGGTPYEATLPADSAHPVTLPQSAESGSGLHTVVATLLRDGKPLRTDRSAFWIRDWSYLLSGPKLTVGPDYFQLDGKPLPVVGTTYMSSDVQRLYLMRPNAYVWDHDMAQIRAAGLDMIRSGLWSAWDPELAANGQVSEDALRTIEAFLMCARHNHLPVQFNLFAFLPENLGGLNAYLDPTALRAQSLYVSSLARRFHDVPFLAWDLINEPSANSNLWKTQPVGDPFEQAAWRAWLKQRYPDPATLFDAWAEPSYGMGRQLQPQTGSIPPETAAADPYALPKAGAFGFDSVRTGYNPLKVYDYYLFTQDIFADWVRKMRNLIESTGSTQLITVGQEENGVGNRLSPAYFSQLIDFTADHTWWDFDGSLWASLAAKFPGKPMLIQETGEQQRLFEDSHLRLTAQEEGWQLERKIAMAFAQGTGALEWVWNVNSYMANDNEIPIGAVRPDGTEKPEAEVLSAYAAFIAKSPGSFTRITLPQVTLVTSQAIQYSNMNPQAQDVQKKALRALAYYDHTPARMLPENRLAELGSPKLVILPAAQALTDRAWQQLLDYAAAGGTLLVSGPVAWNEHWQTVNRLASLHADAPGLEAKILPLDVRQSTLDLPGEKPIDVSFPTIIQQLPLQVLRFADGKSVESIPHGKGRILWARDPVEFAEGYDATAALYRYALAQAAAAAPFRQVTPLSPGVLAFPTVLDDAVLYSFSNESLDAQPIDLTDALTGDRIRFTLAAQRGAMLLLDRRSGAVLAAYGPAAATPATIKARLGEGKPDTHPSRHRPAA</sequence>
<dbReference type="Gene3D" id="3.40.50.880">
    <property type="match status" value="1"/>
</dbReference>
<dbReference type="Proteomes" id="UP000264702">
    <property type="component" value="Unassembled WGS sequence"/>
</dbReference>
<dbReference type="AlphaFoldDB" id="A0A372ISF0"/>
<dbReference type="InterPro" id="IPR017853">
    <property type="entry name" value="GH"/>
</dbReference>
<dbReference type="EMBL" id="QVQT01000002">
    <property type="protein sequence ID" value="RFU17867.1"/>
    <property type="molecule type" value="Genomic_DNA"/>
</dbReference>
<proteinExistence type="predicted"/>
<dbReference type="Gene3D" id="3.20.20.80">
    <property type="entry name" value="Glycosidases"/>
    <property type="match status" value="1"/>
</dbReference>
<gene>
    <name evidence="2" type="ORF">D0Y96_07105</name>
</gene>
<dbReference type="CDD" id="cd03143">
    <property type="entry name" value="A4_beta-galactosidase_middle_domain"/>
    <property type="match status" value="1"/>
</dbReference>
<feature type="signal peptide" evidence="1">
    <location>
        <begin position="1"/>
        <end position="31"/>
    </location>
</feature>
<evidence type="ECO:0000313" key="3">
    <source>
        <dbReference type="Proteomes" id="UP000264702"/>
    </source>
</evidence>
<evidence type="ECO:0000313" key="2">
    <source>
        <dbReference type="EMBL" id="RFU17867.1"/>
    </source>
</evidence>
<keyword evidence="1" id="KW-0732">Signal</keyword>
<organism evidence="2 3">
    <name type="scientific">Paracidobacterium acidisoli</name>
    <dbReference type="NCBI Taxonomy" id="2303751"/>
    <lineage>
        <taxon>Bacteria</taxon>
        <taxon>Pseudomonadati</taxon>
        <taxon>Acidobacteriota</taxon>
        <taxon>Terriglobia</taxon>
        <taxon>Terriglobales</taxon>
        <taxon>Acidobacteriaceae</taxon>
        <taxon>Paracidobacterium</taxon>
    </lineage>
</organism>
<protein>
    <recommendedName>
        <fullName evidence="4">Glycoside hydrolase family 5 domain-containing protein</fullName>
    </recommendedName>
</protein>
<name>A0A372ISF0_9BACT</name>